<accession>A0A401YVD0</accession>
<dbReference type="EMBL" id="BIFH01000028">
    <property type="protein sequence ID" value="GCD98574.1"/>
    <property type="molecule type" value="Genomic_DNA"/>
</dbReference>
<comment type="caution">
    <text evidence="2">The sequence shown here is derived from an EMBL/GenBank/DDBJ whole genome shotgun (WGS) entry which is preliminary data.</text>
</comment>
<protein>
    <submittedName>
        <fullName evidence="2">Aldo/keto reductase</fullName>
    </submittedName>
</protein>
<dbReference type="PANTHER" id="PTHR43312:SF1">
    <property type="entry name" value="NADP-DEPENDENT OXIDOREDUCTASE DOMAIN-CONTAINING PROTEIN"/>
    <property type="match status" value="1"/>
</dbReference>
<reference evidence="2 3" key="1">
    <citation type="submission" date="2018-12" db="EMBL/GenBank/DDBJ databases">
        <title>Draft genome sequence of Embleya hyalina NBRC 13850T.</title>
        <authorList>
            <person name="Komaki H."/>
            <person name="Hosoyama A."/>
            <person name="Kimura A."/>
            <person name="Ichikawa N."/>
            <person name="Tamura T."/>
        </authorList>
    </citation>
    <scope>NUCLEOTIDE SEQUENCE [LARGE SCALE GENOMIC DNA]</scope>
    <source>
        <strain evidence="2 3">NBRC 13850</strain>
    </source>
</reference>
<keyword evidence="3" id="KW-1185">Reference proteome</keyword>
<proteinExistence type="predicted"/>
<dbReference type="SUPFAM" id="SSF51430">
    <property type="entry name" value="NAD(P)-linked oxidoreductase"/>
    <property type="match status" value="1"/>
</dbReference>
<organism evidence="2 3">
    <name type="scientific">Embleya hyalina</name>
    <dbReference type="NCBI Taxonomy" id="516124"/>
    <lineage>
        <taxon>Bacteria</taxon>
        <taxon>Bacillati</taxon>
        <taxon>Actinomycetota</taxon>
        <taxon>Actinomycetes</taxon>
        <taxon>Kitasatosporales</taxon>
        <taxon>Streptomycetaceae</taxon>
        <taxon>Embleya</taxon>
    </lineage>
</organism>
<evidence type="ECO:0000313" key="3">
    <source>
        <dbReference type="Proteomes" id="UP000286931"/>
    </source>
</evidence>
<evidence type="ECO:0000313" key="2">
    <source>
        <dbReference type="EMBL" id="GCD98574.1"/>
    </source>
</evidence>
<dbReference type="CDD" id="cd19086">
    <property type="entry name" value="AKR_AKR11C1"/>
    <property type="match status" value="1"/>
</dbReference>
<evidence type="ECO:0000259" key="1">
    <source>
        <dbReference type="Pfam" id="PF00248"/>
    </source>
</evidence>
<dbReference type="Gene3D" id="3.20.20.100">
    <property type="entry name" value="NADP-dependent oxidoreductase domain"/>
    <property type="match status" value="1"/>
</dbReference>
<sequence length="336" mass="37777">MVVNEQQTPMRRRTMGRLGWRVGEVGYGMWGIGGGPGGFTGWDYDIAPDALDLAVDMGCTFFDTAWAYGRGKSEELLGELRERRPDSGIRLATKVPPLNREWPPRPQDTLEDVFPLDHILDYTRRSLDNLGVDRIDLLQLHVWEDRWAADPAWQKAVTLLKDQDLIDGFGISVNRWEPTNCFAALDTGLVDAIQVIYNVFDQAPEDELFSRAIEEDIAIIARVPFDEGSLTGNLSADTVFPPEDWRAVYFGPENLPPTVERVDALRGLVPAGETLPELALRFALHHPAVSVVIPGMRRPEHVRSNLRVSGSAPLPAELLEALRAHRWDRQPTHWSM</sequence>
<dbReference type="InterPro" id="IPR023210">
    <property type="entry name" value="NADP_OxRdtase_dom"/>
</dbReference>
<name>A0A401YVD0_9ACTN</name>
<feature type="domain" description="NADP-dependent oxidoreductase" evidence="1">
    <location>
        <begin position="25"/>
        <end position="325"/>
    </location>
</feature>
<dbReference type="AlphaFoldDB" id="A0A401YVD0"/>
<gene>
    <name evidence="2" type="ORF">EHYA_06285</name>
</gene>
<dbReference type="Proteomes" id="UP000286931">
    <property type="component" value="Unassembled WGS sequence"/>
</dbReference>
<dbReference type="PANTHER" id="PTHR43312">
    <property type="entry name" value="D-THREO-ALDOSE 1-DEHYDROGENASE"/>
    <property type="match status" value="1"/>
</dbReference>
<dbReference type="InterPro" id="IPR053135">
    <property type="entry name" value="AKR2_Oxidoreductase"/>
</dbReference>
<dbReference type="InterPro" id="IPR036812">
    <property type="entry name" value="NAD(P)_OxRdtase_dom_sf"/>
</dbReference>
<dbReference type="Pfam" id="PF00248">
    <property type="entry name" value="Aldo_ket_red"/>
    <property type="match status" value="1"/>
</dbReference>